<name>A0A0D1LUX5_9LACO</name>
<accession>A0A0D1LUX5</accession>
<keyword evidence="2" id="KW-1185">Reference proteome</keyword>
<proteinExistence type="predicted"/>
<sequence>MNIAQEVRKQIRANVDKRRKALNEKYANVSPDQIDAKVIEEGTGIGFVYEILDHKTGDKPGRGYSVRIMDNERQQWNREALAHWVKRHPEAGVDADNNAEMYRFVMNFFIENVVLNPKNTMLHYGDLSSKMAKLDDMDPVLSSIDFLLNTKLEDIRELVSFNAAMSHMEFTRQMSTDRDLSDGVLSKEIHSEIEKVSEFAQDYDKYRSRRRQDIAAHRMRRPDEGLEFNHE</sequence>
<dbReference type="PATRIC" id="fig|137591.25.peg.1805"/>
<evidence type="ECO:0000313" key="1">
    <source>
        <dbReference type="EMBL" id="KIU19811.1"/>
    </source>
</evidence>
<comment type="caution">
    <text evidence="1">The sequence shown here is derived from an EMBL/GenBank/DDBJ whole genome shotgun (WGS) entry which is preliminary data.</text>
</comment>
<gene>
    <name evidence="1" type="ORF">QX99_01833</name>
</gene>
<protein>
    <submittedName>
        <fullName evidence="1">Uncharacterized protein</fullName>
    </submittedName>
</protein>
<dbReference type="Proteomes" id="UP000032287">
    <property type="component" value="Unassembled WGS sequence"/>
</dbReference>
<dbReference type="EMBL" id="JWHU01000034">
    <property type="protein sequence ID" value="KIU19811.1"/>
    <property type="molecule type" value="Genomic_DNA"/>
</dbReference>
<organism evidence="1 2">
    <name type="scientific">Weissella cibaria</name>
    <dbReference type="NCBI Taxonomy" id="137591"/>
    <lineage>
        <taxon>Bacteria</taxon>
        <taxon>Bacillati</taxon>
        <taxon>Bacillota</taxon>
        <taxon>Bacilli</taxon>
        <taxon>Lactobacillales</taxon>
        <taxon>Lactobacillaceae</taxon>
        <taxon>Weissella</taxon>
    </lineage>
</organism>
<evidence type="ECO:0000313" key="2">
    <source>
        <dbReference type="Proteomes" id="UP000032287"/>
    </source>
</evidence>
<dbReference type="RefSeq" id="WP_043712026.1">
    <property type="nucleotide sequence ID" value="NZ_JALOCT010000001.1"/>
</dbReference>
<reference evidence="1 2" key="1">
    <citation type="journal article" date="2015" name="Microbiology (Mosc.)">
        <title>Genomics of the Weissella cibaria species with an examination of its metabolic traits.</title>
        <authorList>
            <person name="Lynch K.M."/>
            <person name="Lucid A."/>
            <person name="Arendt E.K."/>
            <person name="Sleator R.D."/>
            <person name="Lucey B."/>
            <person name="Coffey A."/>
        </authorList>
    </citation>
    <scope>NUCLEOTIDE SEQUENCE [LARGE SCALE GENOMIC DNA]</scope>
    <source>
        <strain evidence="1 2">MG1</strain>
    </source>
</reference>
<dbReference type="AlphaFoldDB" id="A0A0D1LUX5"/>